<keyword evidence="1" id="KW-0175">Coiled coil</keyword>
<dbReference type="Gene3D" id="3.30.420.10">
    <property type="entry name" value="Ribonuclease H-like superfamily/Ribonuclease H"/>
    <property type="match status" value="1"/>
</dbReference>
<dbReference type="PROSITE" id="PS50994">
    <property type="entry name" value="INTEGRASE"/>
    <property type="match status" value="1"/>
</dbReference>
<dbReference type="EMBL" id="CP065725">
    <property type="protein sequence ID" value="QPT40297.1"/>
    <property type="molecule type" value="Genomic_DNA"/>
</dbReference>
<name>A0A7T3BR37_9BURK</name>
<evidence type="ECO:0000313" key="4">
    <source>
        <dbReference type="EMBL" id="QPT40431.1"/>
    </source>
</evidence>
<proteinExistence type="predicted"/>
<feature type="coiled-coil region" evidence="1">
    <location>
        <begin position="118"/>
        <end position="145"/>
    </location>
</feature>
<dbReference type="SUPFAM" id="SSF53098">
    <property type="entry name" value="Ribonuclease H-like"/>
    <property type="match status" value="1"/>
</dbReference>
<accession>A0A7T3BR37</accession>
<dbReference type="InterPro" id="IPR002514">
    <property type="entry name" value="Transposase_8"/>
</dbReference>
<evidence type="ECO:0000313" key="5">
    <source>
        <dbReference type="Proteomes" id="UP000594903"/>
    </source>
</evidence>
<evidence type="ECO:0000256" key="1">
    <source>
        <dbReference type="SAM" id="Coils"/>
    </source>
</evidence>
<dbReference type="SUPFAM" id="SSF46689">
    <property type="entry name" value="Homeodomain-like"/>
    <property type="match status" value="2"/>
</dbReference>
<dbReference type="InterPro" id="IPR050900">
    <property type="entry name" value="Transposase_IS3/IS150/IS904"/>
</dbReference>
<reference evidence="3 5" key="1">
    <citation type="submission" date="2020-12" db="EMBL/GenBank/DDBJ databases">
        <title>FDA dAtabase for Regulatory Grade micrObial Sequences (FDA-ARGOS): Supporting development and validation of Infectious Disease Dx tests.</title>
        <authorList>
            <person name="Sproer C."/>
            <person name="Gronow S."/>
            <person name="Severitt S."/>
            <person name="Schroder I."/>
            <person name="Tallon L."/>
            <person name="Sadzewicz L."/>
            <person name="Zhao X."/>
            <person name="Boylan J."/>
            <person name="Ott S."/>
            <person name="Bowen H."/>
            <person name="Vavikolanu K."/>
            <person name="Mehta A."/>
            <person name="Aluvathingal J."/>
            <person name="Nadendla S."/>
            <person name="Lowell S."/>
            <person name="Myers T."/>
            <person name="Yan Y."/>
            <person name="Sichtig H."/>
        </authorList>
    </citation>
    <scope>NUCLEOTIDE SEQUENCE [LARGE SCALE GENOMIC DNA]</scope>
    <source>
        <strain evidence="3 5">FDAARGOS_872</strain>
    </source>
</reference>
<feature type="domain" description="Integrase catalytic" evidence="2">
    <location>
        <begin position="289"/>
        <end position="463"/>
    </location>
</feature>
<dbReference type="InterPro" id="IPR012337">
    <property type="entry name" value="RNaseH-like_sf"/>
</dbReference>
<dbReference type="Pfam" id="PF01527">
    <property type="entry name" value="HTH_Tnp_1"/>
    <property type="match status" value="2"/>
</dbReference>
<sequence length="518" mass="59285">MSSYSPEFKAQIVKKMMPPNNQSVAQISRESGIHVSTLYSWKKQLQARGFVVPAKESRPDQWDTKAKLAAIIQTASMNEAERSSYCREHGIYPEQLDAWRVEIEAFDMEAGPVTKAVLAAERKKSRQLEKELRRKEKALAETAALLTLSKKARGYLGQRRGRLIPEPMKQVAVNLIEEAVKAGARRHQACDILGISCRTLLRWQAAGDDLADKRRQTNNRHYTHALTQEEKHHILALCNQPEYQSLPPSQIVPKLADKGIYIASESSFYRVLRTHGQLNRRGRAQPPRQVPKPMSWVATAANQVWSWDITYLPSAVRGQFYRLYMTMDIYSRLITGWEIHLEESAQHAATLISKACLKHGIRKDQLILHSDNGSPMKGATMLATLQKLGIVPSFSRPSVSDDNPYSESLFRALKYTPAYPNKPFTSLEQARQWVHQFVIWYNTQHCHSSIQFVTPEQRHSGQDNAILAHRRVVYETAKEARPERWKNRSVRNWKPVKEVWLNPSKESNDLERHVVLAA</sequence>
<evidence type="ECO:0000259" key="2">
    <source>
        <dbReference type="PROSITE" id="PS50994"/>
    </source>
</evidence>
<dbReference type="InterPro" id="IPR048020">
    <property type="entry name" value="Transpos_IS3"/>
</dbReference>
<organism evidence="3 5">
    <name type="scientific">Oligella ureolytica</name>
    <dbReference type="NCBI Taxonomy" id="90244"/>
    <lineage>
        <taxon>Bacteria</taxon>
        <taxon>Pseudomonadati</taxon>
        <taxon>Pseudomonadota</taxon>
        <taxon>Betaproteobacteria</taxon>
        <taxon>Burkholderiales</taxon>
        <taxon>Alcaligenaceae</taxon>
        <taxon>Oligella</taxon>
    </lineage>
</organism>
<protein>
    <submittedName>
        <fullName evidence="3">IS3 family transposase</fullName>
    </submittedName>
</protein>
<dbReference type="NCBIfam" id="NF033516">
    <property type="entry name" value="transpos_IS3"/>
    <property type="match status" value="1"/>
</dbReference>
<dbReference type="InterPro" id="IPR009057">
    <property type="entry name" value="Homeodomain-like_sf"/>
</dbReference>
<dbReference type="EMBL" id="CP065725">
    <property type="protein sequence ID" value="QPT40431.1"/>
    <property type="molecule type" value="Genomic_DNA"/>
</dbReference>
<gene>
    <name evidence="3" type="ORF">I6G29_01295</name>
    <name evidence="4" type="ORF">I6G29_02095</name>
</gene>
<keyword evidence="5" id="KW-1185">Reference proteome</keyword>
<evidence type="ECO:0000313" key="3">
    <source>
        <dbReference type="EMBL" id="QPT40297.1"/>
    </source>
</evidence>
<dbReference type="Pfam" id="PF00665">
    <property type="entry name" value="rve"/>
    <property type="match status" value="1"/>
</dbReference>
<dbReference type="RefSeq" id="WP_115148504.1">
    <property type="nucleotide sequence ID" value="NZ_CP065725.1"/>
</dbReference>
<dbReference type="Proteomes" id="UP000594903">
    <property type="component" value="Chromosome"/>
</dbReference>
<dbReference type="PANTHER" id="PTHR46889:SF4">
    <property type="entry name" value="TRANSPOSASE INSO FOR INSERTION SEQUENCE ELEMENT IS911B-RELATED"/>
    <property type="match status" value="1"/>
</dbReference>
<dbReference type="InterPro" id="IPR036397">
    <property type="entry name" value="RNaseH_sf"/>
</dbReference>
<dbReference type="InterPro" id="IPR001584">
    <property type="entry name" value="Integrase_cat-core"/>
</dbReference>
<dbReference type="PANTHER" id="PTHR46889">
    <property type="entry name" value="TRANSPOSASE INSF FOR INSERTION SEQUENCE IS3B-RELATED"/>
    <property type="match status" value="1"/>
</dbReference>